<evidence type="ECO:0000313" key="1">
    <source>
        <dbReference type="EMBL" id="QNR65330.1"/>
    </source>
</evidence>
<dbReference type="RefSeq" id="WP_190297234.1">
    <property type="nucleotide sequence ID" value="NZ_CP061172.1"/>
</dbReference>
<dbReference type="EMBL" id="CP061172">
    <property type="protein sequence ID" value="QNR65330.1"/>
    <property type="molecule type" value="Genomic_DNA"/>
</dbReference>
<accession>A0A7H0Y2M2</accession>
<reference evidence="1 2" key="1">
    <citation type="submission" date="2020-09" db="EMBL/GenBank/DDBJ databases">
        <title>Characterization of Paenibacillus peoriae strain ZF390 with broad-spectrum antimicrobial activity as a potential biocontrol agent.</title>
        <authorList>
            <person name="Li L."/>
            <person name="Zhao Y."/>
            <person name="Li B."/>
            <person name="Xie X."/>
        </authorList>
    </citation>
    <scope>NUCLEOTIDE SEQUENCE [LARGE SCALE GENOMIC DNA]</scope>
    <source>
        <strain evidence="1 2">ZF390</strain>
    </source>
</reference>
<name>A0A7H0Y2M2_9BACL</name>
<organism evidence="1 2">
    <name type="scientific">Paenibacillus peoriae</name>
    <dbReference type="NCBI Taxonomy" id="59893"/>
    <lineage>
        <taxon>Bacteria</taxon>
        <taxon>Bacillati</taxon>
        <taxon>Bacillota</taxon>
        <taxon>Bacilli</taxon>
        <taxon>Bacillales</taxon>
        <taxon>Paenibacillaceae</taxon>
        <taxon>Paenibacillus</taxon>
    </lineage>
</organism>
<protein>
    <submittedName>
        <fullName evidence="1">Uncharacterized protein</fullName>
    </submittedName>
</protein>
<proteinExistence type="predicted"/>
<dbReference type="Proteomes" id="UP000516384">
    <property type="component" value="Chromosome"/>
</dbReference>
<evidence type="ECO:0000313" key="2">
    <source>
        <dbReference type="Proteomes" id="UP000516384"/>
    </source>
</evidence>
<sequence length="87" mass="10279">MVRTIIYNERNYFNELMKKENKSVESLEAIGMCFDNRDLIITFEKSELTGNYTRQITDLDNNEVSFNSLSVTSKNEIIKEWNELQFA</sequence>
<dbReference type="AlphaFoldDB" id="A0A7H0Y2M2"/>
<gene>
    <name evidence="1" type="ORF">IAQ67_15645</name>
</gene>